<evidence type="ECO:0000259" key="1">
    <source>
        <dbReference type="Pfam" id="PF05347"/>
    </source>
</evidence>
<comment type="caution">
    <text evidence="2">The sequence shown here is derived from an EMBL/GenBank/DDBJ whole genome shotgun (WGS) entry which is preliminary data.</text>
</comment>
<feature type="domain" description="Complex 1 LYR protein" evidence="1">
    <location>
        <begin position="15"/>
        <end position="71"/>
    </location>
</feature>
<reference evidence="2" key="1">
    <citation type="journal article" date="2022" name="Front. Genet.">
        <title>Chromosome-Scale Assembly of the Dendrobium nobile Genome Provides Insights Into the Molecular Mechanism of the Biosynthesis of the Medicinal Active Ingredient of Dendrobium.</title>
        <authorList>
            <person name="Xu Q."/>
            <person name="Niu S.-C."/>
            <person name="Li K.-L."/>
            <person name="Zheng P.-J."/>
            <person name="Zhang X.-J."/>
            <person name="Jia Y."/>
            <person name="Liu Y."/>
            <person name="Niu Y.-X."/>
            <person name="Yu L.-H."/>
            <person name="Chen D.-F."/>
            <person name="Zhang G.-Q."/>
        </authorList>
    </citation>
    <scope>NUCLEOTIDE SEQUENCE</scope>
    <source>
        <tissue evidence="2">Leaf</tissue>
    </source>
</reference>
<evidence type="ECO:0000313" key="2">
    <source>
        <dbReference type="EMBL" id="KAI0511340.1"/>
    </source>
</evidence>
<dbReference type="OrthoDB" id="275715at2759"/>
<dbReference type="PANTHER" id="PTHR47158">
    <property type="entry name" value="OS08G0239000 PROTEIN"/>
    <property type="match status" value="1"/>
</dbReference>
<dbReference type="AlphaFoldDB" id="A0A8T3BGC1"/>
<dbReference type="Pfam" id="PF05347">
    <property type="entry name" value="Complex1_LYR"/>
    <property type="match status" value="1"/>
</dbReference>
<dbReference type="EMBL" id="JAGYWB010000009">
    <property type="protein sequence ID" value="KAI0511340.1"/>
    <property type="molecule type" value="Genomic_DNA"/>
</dbReference>
<accession>A0A8T3BGC1</accession>
<dbReference type="SMR" id="A0A8T3BGC1"/>
<dbReference type="CDD" id="cd20264">
    <property type="entry name" value="Complex1_LYR_LYRM4"/>
    <property type="match status" value="1"/>
</dbReference>
<dbReference type="GO" id="GO:0016226">
    <property type="term" value="P:iron-sulfur cluster assembly"/>
    <property type="evidence" value="ECO:0007669"/>
    <property type="project" value="InterPro"/>
</dbReference>
<dbReference type="InterPro" id="IPR008011">
    <property type="entry name" value="Complex1_LYR_dom"/>
</dbReference>
<dbReference type="Proteomes" id="UP000829196">
    <property type="component" value="Unassembled WGS sequence"/>
</dbReference>
<dbReference type="PANTHER" id="PTHR47158:SF1">
    <property type="entry name" value="OS08G0239000 PROTEIN"/>
    <property type="match status" value="1"/>
</dbReference>
<gene>
    <name evidence="2" type="ORF">KFK09_011969</name>
</gene>
<evidence type="ECO:0000313" key="3">
    <source>
        <dbReference type="Proteomes" id="UP000829196"/>
    </source>
</evidence>
<proteinExistence type="predicted"/>
<dbReference type="InterPro" id="IPR045297">
    <property type="entry name" value="Complex1_LYR_LYRM4"/>
</dbReference>
<sequence>MAASASAMVVTSRAELLSLFRSLLRTASKFSDFNIREYARRRTIDGFRENRHLSDPASVAAAFADGNSQLDIARRQVLVYSLYAPNVKSVMEIKYK</sequence>
<organism evidence="2 3">
    <name type="scientific">Dendrobium nobile</name>
    <name type="common">Orchid</name>
    <dbReference type="NCBI Taxonomy" id="94219"/>
    <lineage>
        <taxon>Eukaryota</taxon>
        <taxon>Viridiplantae</taxon>
        <taxon>Streptophyta</taxon>
        <taxon>Embryophyta</taxon>
        <taxon>Tracheophyta</taxon>
        <taxon>Spermatophyta</taxon>
        <taxon>Magnoliopsida</taxon>
        <taxon>Liliopsida</taxon>
        <taxon>Asparagales</taxon>
        <taxon>Orchidaceae</taxon>
        <taxon>Epidendroideae</taxon>
        <taxon>Malaxideae</taxon>
        <taxon>Dendrobiinae</taxon>
        <taxon>Dendrobium</taxon>
    </lineage>
</organism>
<name>A0A8T3BGC1_DENNO</name>
<protein>
    <recommendedName>
        <fullName evidence="1">Complex 1 LYR protein domain-containing protein</fullName>
    </recommendedName>
</protein>
<keyword evidence="3" id="KW-1185">Reference proteome</keyword>